<sequence length="39" mass="4372">MIWVEVKYGLNSPRLHKIKKMLDGGVLRSLVDDSVCGTL</sequence>
<dbReference type="EMBL" id="KR136259">
    <property type="protein sequence ID" value="AKG94176.1"/>
    <property type="molecule type" value="Genomic_DNA"/>
</dbReference>
<protein>
    <recommendedName>
        <fullName evidence="1">Biopterin-dependent aromatic amino acid hydroxylase family profile domain-containing protein</fullName>
    </recommendedName>
</protein>
<dbReference type="OrthoDB" id="38660at10239"/>
<feature type="domain" description="Biopterin-dependent aromatic amino acid hydroxylase family profile" evidence="1">
    <location>
        <begin position="1"/>
        <end position="39"/>
    </location>
</feature>
<dbReference type="InterPro" id="IPR019774">
    <property type="entry name" value="Aromatic-AA_hydroxylase_C"/>
</dbReference>
<gene>
    <name evidence="2" type="ORF">P12002L_0002</name>
</gene>
<reference evidence="2 3" key="1">
    <citation type="journal article" date="2015" name="Stand. Genomic Sci.">
        <title>Complete genome sequences of bacteriophages P12002L and P12002S, two lytic phages that infect a marine Polaribacter strain.</title>
        <authorList>
            <person name="Kang I."/>
            <person name="Jang H."/>
            <person name="Cho J.-C."/>
        </authorList>
    </citation>
    <scope>NUCLEOTIDE SEQUENCE [LARGE SCALE GENOMIC DNA]</scope>
</reference>
<evidence type="ECO:0000259" key="1">
    <source>
        <dbReference type="PROSITE" id="PS51410"/>
    </source>
</evidence>
<keyword evidence="3" id="KW-1185">Reference proteome</keyword>
<name>A0A0F7DD03_9CAUD</name>
<dbReference type="GO" id="GO:0016714">
    <property type="term" value="F:oxidoreductase activity, acting on paired donors, with incorporation or reduction of molecular oxygen, reduced pteridine as one donor, and incorporation of one atom of oxygen"/>
    <property type="evidence" value="ECO:0007669"/>
    <property type="project" value="InterPro"/>
</dbReference>
<organism evidence="2 3">
    <name type="scientific">Polaribacter phage P12002L</name>
    <dbReference type="NCBI Taxonomy" id="1647386"/>
    <lineage>
        <taxon>Viruses</taxon>
        <taxon>Duplodnaviria</taxon>
        <taxon>Heunggongvirae</taxon>
        <taxon>Uroviricota</taxon>
        <taxon>Caudoviricetes</taxon>
        <taxon>Incheonvirus</taxon>
        <taxon>Incheonvirus P12002L</taxon>
    </lineage>
</organism>
<dbReference type="GeneID" id="26636081"/>
<dbReference type="Proteomes" id="UP000204415">
    <property type="component" value="Segment"/>
</dbReference>
<evidence type="ECO:0000313" key="2">
    <source>
        <dbReference type="EMBL" id="AKG94176.1"/>
    </source>
</evidence>
<evidence type="ECO:0000313" key="3">
    <source>
        <dbReference type="Proteomes" id="UP000204415"/>
    </source>
</evidence>
<dbReference type="KEGG" id="vg:26636081"/>
<accession>A0A0F7DD03</accession>
<dbReference type="PROSITE" id="PS51410">
    <property type="entry name" value="BH4_AAA_HYDROXYL_2"/>
    <property type="match status" value="1"/>
</dbReference>
<dbReference type="RefSeq" id="YP_009209662.1">
    <property type="nucleotide sequence ID" value="NC_028924.1"/>
</dbReference>
<proteinExistence type="predicted"/>